<comment type="caution">
    <text evidence="1">The sequence shown here is derived from an EMBL/GenBank/DDBJ whole genome shotgun (WGS) entry which is preliminary data.</text>
</comment>
<organism evidence="1 2">
    <name type="scientific">Artomyces pyxidatus</name>
    <dbReference type="NCBI Taxonomy" id="48021"/>
    <lineage>
        <taxon>Eukaryota</taxon>
        <taxon>Fungi</taxon>
        <taxon>Dikarya</taxon>
        <taxon>Basidiomycota</taxon>
        <taxon>Agaricomycotina</taxon>
        <taxon>Agaricomycetes</taxon>
        <taxon>Russulales</taxon>
        <taxon>Auriscalpiaceae</taxon>
        <taxon>Artomyces</taxon>
    </lineage>
</organism>
<name>A0ACB8TJG7_9AGAM</name>
<reference evidence="1" key="2">
    <citation type="journal article" date="2022" name="New Phytol.">
        <title>Evolutionary transition to the ectomycorrhizal habit in the genomes of a hyperdiverse lineage of mushroom-forming fungi.</title>
        <authorList>
            <person name="Looney B."/>
            <person name="Miyauchi S."/>
            <person name="Morin E."/>
            <person name="Drula E."/>
            <person name="Courty P.E."/>
            <person name="Kohler A."/>
            <person name="Kuo A."/>
            <person name="LaButti K."/>
            <person name="Pangilinan J."/>
            <person name="Lipzen A."/>
            <person name="Riley R."/>
            <person name="Andreopoulos W."/>
            <person name="He G."/>
            <person name="Johnson J."/>
            <person name="Nolan M."/>
            <person name="Tritt A."/>
            <person name="Barry K.W."/>
            <person name="Grigoriev I.V."/>
            <person name="Nagy L.G."/>
            <person name="Hibbett D."/>
            <person name="Henrissat B."/>
            <person name="Matheny P.B."/>
            <person name="Labbe J."/>
            <person name="Martin F.M."/>
        </authorList>
    </citation>
    <scope>NUCLEOTIDE SEQUENCE</scope>
    <source>
        <strain evidence="1">HHB10654</strain>
    </source>
</reference>
<sequence length="1141" mass="126742">MSSPIEPTPASSHPPPSSASSHQLSSTNSSVRPSSRASLRPPSSLSLNRPHSRASERPSSSASTTRPASSASTRPLSRVSHRPASRFSQRPPTRQSTRLLSYSQTLVAQVSGLSPDDDEETFRTAVDVVSKALEHPNKGAPSSSLDSIDKQIQGHARKARINSLDSWASALENASQRLKVQVEENKDLDQEVSLARLPDHLQLLVMLSLPPAPPTLSFADVYLEKLRNPPNAEPPISWQDILAEEPFEGQHWEGVYGLPPGSTVEGWETKSLDSTPPFSPLPSRDLVEFDRSISPLDSSEPEEIPSPVQKASDDLKPQPDNLFTHRQEIEDLQVRQYWRTDWHTDAPLFSDFDIGNASTLGPSISRILGEHHALKLGILGRESYIHEFDAVREILMGLQGHKNLLLRWAYHEGSTFSFEPASDAPRFLHLTTTSQLSILQSFAKNATILEHLRKFVACINANVTQGMESTNEPSRLTGYHRRTTRTVEAYADAVDSQLRAFNRWCADQEKEIYLARAGARSPLVVSLLSLETALGDTYARTFEILLDSTRDVMRRTSRSQNTAAEVWALAELPARSPPSVVTSMLLDTLLTASQESLSNGDLISSTALMRVLVLTAEPVWSMVGRWLKSGMPIQDPADRRGIPGLAVLDDEFFVEDNGLVIVDPDFWTEGYVLRDGTADEEHVPRSVPSFLKPIASSILRAGKAIGLLRALDIPVMADGTPHKPWLHGWTSFSTLLQEHEGEDHLILSSADDLSRFVYDELLPHCQTAQGQLANVIVNECDLWSHLTAIENLFLMRKGDVMSSVSAAIFAKMDAGQPWSDFHFLNSAFRDTIEASGDTWINPSLVRLSYRGRDTASDRTTKVLEGLWVEYAAPFPLTYVFAPQTSEIYCTVFVFLLQIHRAKTVLERILVRGAAAGVSHKDANMKVFYALRSKFSWFIHTLLDFISTHVIHGQVLKFHASLRQARSLDEIVKLHIVHLTKLECRCLLQGNTLALKRAILSILDMSLHFSECFVAFAGDTTHDASRQILVGTRHRSRRQRRQRKNIISFSQTALDADESSDSDSELEDEDLLQGRGPEPSFSMVASVSFEEEGFASRVQKMTEELDGLVRYVRRGVESLAGGATEAASTFGIFAFALEDWDN</sequence>
<protein>
    <submittedName>
        <fullName evidence="1">Uncharacterized protein</fullName>
    </submittedName>
</protein>
<evidence type="ECO:0000313" key="1">
    <source>
        <dbReference type="EMBL" id="KAI0068599.1"/>
    </source>
</evidence>
<reference evidence="1" key="1">
    <citation type="submission" date="2021-03" db="EMBL/GenBank/DDBJ databases">
        <authorList>
            <consortium name="DOE Joint Genome Institute"/>
            <person name="Ahrendt S."/>
            <person name="Looney B.P."/>
            <person name="Miyauchi S."/>
            <person name="Morin E."/>
            <person name="Drula E."/>
            <person name="Courty P.E."/>
            <person name="Chicoki N."/>
            <person name="Fauchery L."/>
            <person name="Kohler A."/>
            <person name="Kuo A."/>
            <person name="Labutti K."/>
            <person name="Pangilinan J."/>
            <person name="Lipzen A."/>
            <person name="Riley R."/>
            <person name="Andreopoulos W."/>
            <person name="He G."/>
            <person name="Johnson J."/>
            <person name="Barry K.W."/>
            <person name="Grigoriev I.V."/>
            <person name="Nagy L."/>
            <person name="Hibbett D."/>
            <person name="Henrissat B."/>
            <person name="Matheny P.B."/>
            <person name="Labbe J."/>
            <person name="Martin F."/>
        </authorList>
    </citation>
    <scope>NUCLEOTIDE SEQUENCE</scope>
    <source>
        <strain evidence="1">HHB10654</strain>
    </source>
</reference>
<dbReference type="Proteomes" id="UP000814140">
    <property type="component" value="Unassembled WGS sequence"/>
</dbReference>
<proteinExistence type="predicted"/>
<accession>A0ACB8TJG7</accession>
<keyword evidence="2" id="KW-1185">Reference proteome</keyword>
<dbReference type="EMBL" id="MU277187">
    <property type="protein sequence ID" value="KAI0068599.1"/>
    <property type="molecule type" value="Genomic_DNA"/>
</dbReference>
<gene>
    <name evidence="1" type="ORF">BV25DRAFT_11798</name>
</gene>
<evidence type="ECO:0000313" key="2">
    <source>
        <dbReference type="Proteomes" id="UP000814140"/>
    </source>
</evidence>